<dbReference type="InterPro" id="IPR036691">
    <property type="entry name" value="Endo/exonu/phosph_ase_sf"/>
</dbReference>
<dbReference type="SUPFAM" id="SSF56219">
    <property type="entry name" value="DNase I-like"/>
    <property type="match status" value="1"/>
</dbReference>
<evidence type="ECO:0008006" key="3">
    <source>
        <dbReference type="Google" id="ProtNLM"/>
    </source>
</evidence>
<evidence type="ECO:0000313" key="2">
    <source>
        <dbReference type="Proteomes" id="UP000324222"/>
    </source>
</evidence>
<keyword evidence="2" id="KW-1185">Reference proteome</keyword>
<dbReference type="AlphaFoldDB" id="A0A5B7G277"/>
<organism evidence="1 2">
    <name type="scientific">Portunus trituberculatus</name>
    <name type="common">Swimming crab</name>
    <name type="synonym">Neptunus trituberculatus</name>
    <dbReference type="NCBI Taxonomy" id="210409"/>
    <lineage>
        <taxon>Eukaryota</taxon>
        <taxon>Metazoa</taxon>
        <taxon>Ecdysozoa</taxon>
        <taxon>Arthropoda</taxon>
        <taxon>Crustacea</taxon>
        <taxon>Multicrustacea</taxon>
        <taxon>Malacostraca</taxon>
        <taxon>Eumalacostraca</taxon>
        <taxon>Eucarida</taxon>
        <taxon>Decapoda</taxon>
        <taxon>Pleocyemata</taxon>
        <taxon>Brachyura</taxon>
        <taxon>Eubrachyura</taxon>
        <taxon>Portunoidea</taxon>
        <taxon>Portunidae</taxon>
        <taxon>Portuninae</taxon>
        <taxon>Portunus</taxon>
    </lineage>
</organism>
<proteinExistence type="predicted"/>
<dbReference type="Proteomes" id="UP000324222">
    <property type="component" value="Unassembled WGS sequence"/>
</dbReference>
<reference evidence="1 2" key="1">
    <citation type="submission" date="2019-05" db="EMBL/GenBank/DDBJ databases">
        <title>Another draft genome of Portunus trituberculatus and its Hox gene families provides insights of decapod evolution.</title>
        <authorList>
            <person name="Jeong J.-H."/>
            <person name="Song I."/>
            <person name="Kim S."/>
            <person name="Choi T."/>
            <person name="Kim D."/>
            <person name="Ryu S."/>
            <person name="Kim W."/>
        </authorList>
    </citation>
    <scope>NUCLEOTIDE SEQUENCE [LARGE SCALE GENOMIC DNA]</scope>
    <source>
        <tissue evidence="1">Muscle</tissue>
    </source>
</reference>
<accession>A0A5B7G277</accession>
<comment type="caution">
    <text evidence="1">The sequence shown here is derived from an EMBL/GenBank/DDBJ whole genome shotgun (WGS) entry which is preliminary data.</text>
</comment>
<sequence length="119" mass="14370">MQYDEDKVEVMGVTIKTEDWKKRKIIVTYVPPKTNTWETEEHKDMQREVIKCLDNMIRRDRRILLVGDFECKKVNWREMEVMDNAGQWSEKVLQLTMVNAVDQWESTRYRGKKNHCCLT</sequence>
<gene>
    <name evidence="1" type="ORF">E2C01_045092</name>
</gene>
<dbReference type="Gene3D" id="3.60.10.10">
    <property type="entry name" value="Endonuclease/exonuclease/phosphatase"/>
    <property type="match status" value="1"/>
</dbReference>
<name>A0A5B7G277_PORTR</name>
<dbReference type="EMBL" id="VSRR010010056">
    <property type="protein sequence ID" value="MPC51248.1"/>
    <property type="molecule type" value="Genomic_DNA"/>
</dbReference>
<protein>
    <recommendedName>
        <fullName evidence="3">Endonuclease/exonuclease/phosphatase domain-containing protein</fullName>
    </recommendedName>
</protein>
<evidence type="ECO:0000313" key="1">
    <source>
        <dbReference type="EMBL" id="MPC51248.1"/>
    </source>
</evidence>